<feature type="compositionally biased region" description="Basic and acidic residues" evidence="1">
    <location>
        <begin position="407"/>
        <end position="422"/>
    </location>
</feature>
<name>A0A8X6XQ57_9ARAC</name>
<dbReference type="Proteomes" id="UP000886998">
    <property type="component" value="Unassembled WGS sequence"/>
</dbReference>
<dbReference type="OrthoDB" id="10691933at2759"/>
<feature type="compositionally biased region" description="Polar residues" evidence="1">
    <location>
        <begin position="144"/>
        <end position="153"/>
    </location>
</feature>
<gene>
    <name evidence="2" type="ORF">TNIN_141361</name>
</gene>
<feature type="compositionally biased region" description="Polar residues" evidence="1">
    <location>
        <begin position="346"/>
        <end position="357"/>
    </location>
</feature>
<feature type="compositionally biased region" description="Low complexity" evidence="1">
    <location>
        <begin position="326"/>
        <end position="337"/>
    </location>
</feature>
<feature type="compositionally biased region" description="Polar residues" evidence="1">
    <location>
        <begin position="296"/>
        <end position="316"/>
    </location>
</feature>
<feature type="compositionally biased region" description="Polar residues" evidence="1">
    <location>
        <begin position="423"/>
        <end position="446"/>
    </location>
</feature>
<protein>
    <submittedName>
        <fullName evidence="2">Uncharacterized protein</fullName>
    </submittedName>
</protein>
<proteinExistence type="predicted"/>
<feature type="compositionally biased region" description="Low complexity" evidence="1">
    <location>
        <begin position="7"/>
        <end position="19"/>
    </location>
</feature>
<feature type="region of interest" description="Disordered" evidence="1">
    <location>
        <begin position="1"/>
        <end position="464"/>
    </location>
</feature>
<evidence type="ECO:0000313" key="2">
    <source>
        <dbReference type="EMBL" id="GFY56564.1"/>
    </source>
</evidence>
<reference evidence="2" key="1">
    <citation type="submission" date="2020-08" db="EMBL/GenBank/DDBJ databases">
        <title>Multicomponent nature underlies the extraordinary mechanical properties of spider dragline silk.</title>
        <authorList>
            <person name="Kono N."/>
            <person name="Nakamura H."/>
            <person name="Mori M."/>
            <person name="Yoshida Y."/>
            <person name="Ohtoshi R."/>
            <person name="Malay A.D."/>
            <person name="Moran D.A.P."/>
            <person name="Tomita M."/>
            <person name="Numata K."/>
            <person name="Arakawa K."/>
        </authorList>
    </citation>
    <scope>NUCLEOTIDE SEQUENCE</scope>
</reference>
<feature type="region of interest" description="Disordered" evidence="1">
    <location>
        <begin position="544"/>
        <end position="567"/>
    </location>
</feature>
<feature type="compositionally biased region" description="Basic and acidic residues" evidence="1">
    <location>
        <begin position="378"/>
        <end position="399"/>
    </location>
</feature>
<comment type="caution">
    <text evidence="2">The sequence shown here is derived from an EMBL/GenBank/DDBJ whole genome shotgun (WGS) entry which is preliminary data.</text>
</comment>
<keyword evidence="3" id="KW-1185">Reference proteome</keyword>
<feature type="compositionally biased region" description="Polar residues" evidence="1">
    <location>
        <begin position="224"/>
        <end position="236"/>
    </location>
</feature>
<feature type="compositionally biased region" description="Polar residues" evidence="1">
    <location>
        <begin position="39"/>
        <end position="48"/>
    </location>
</feature>
<evidence type="ECO:0000256" key="1">
    <source>
        <dbReference type="SAM" id="MobiDB-lite"/>
    </source>
</evidence>
<evidence type="ECO:0000313" key="3">
    <source>
        <dbReference type="Proteomes" id="UP000886998"/>
    </source>
</evidence>
<dbReference type="EMBL" id="BMAV01011034">
    <property type="protein sequence ID" value="GFY56564.1"/>
    <property type="molecule type" value="Genomic_DNA"/>
</dbReference>
<dbReference type="AlphaFoldDB" id="A0A8X6XQ57"/>
<feature type="compositionally biased region" description="Polar residues" evidence="1">
    <location>
        <begin position="193"/>
        <end position="206"/>
    </location>
</feature>
<accession>A0A8X6XQ57</accession>
<sequence>MIIQSKGPAANGGNPANNPFNQHLPLRGNRYPFNKFGDQDTNAPQTNDDLVPDNDGTIAAETAIGRRKNPFNQPSPLPGSRRYPLNRPENQDNNVPESSSGLVPENDNTKAEPAANGGTPANNPFNRDLPLRGNRYPFNKFGDQDTNAPQTNDDLVPDNDGAVAAETALDRGNNPFNQPSPLPGYRRYPLNRPENQNTNVPESSSGLIPENDNTEAESAVKGENPTNNLFNRQSPLPGNRRYPFSRIGNQDNNGESSLNVPQSGGDLIPDNNEVTASTIPTSDGEDSVNVAEANENAPQTNDGPNSDKNMVTTPTVAESDARNAANEFPSNNNQPNNKILAVNKPVENNGSSNQPQPINAPETADSGIEAPSQTPKEPNSRPEKQGEETENEEKPDSFGKHLKHKDKLGNDEKATSRSKDNSRITNPGVSSTTPVPVQSESLTTDDGNGDKDSENAKSNSLLDTLSDSSVGKEVQFLMKSALESVSKDGFDYKKFTSAMTSVASDIKKEHPRWSSDVTLKKLYVSTIVALIQDMQNIATKSADYNMQPKPETQPSSNPDSGLYSSNSQQNVAAAYANSESSSYILPTNGQTGTVLAARLSEPVSINNRPLDNYQNAEIVPAYTNNGPIETNILPSSQNARPNNVGFNNNFQPVRNYNNGGGIAPFNNPQNAGNGYANVLPSNDYEYDYNSGGGIATSNFAQNARNNYENVGFDSNRPLNSNYNRGEEAISTGYGRNVGFIQPSRNFNTNYNNGRVLSSGFAQNARNNYGVGGFNNY</sequence>
<feature type="compositionally biased region" description="Polar residues" evidence="1">
    <location>
        <begin position="247"/>
        <end position="262"/>
    </location>
</feature>
<organism evidence="2 3">
    <name type="scientific">Trichonephila inaurata madagascariensis</name>
    <dbReference type="NCBI Taxonomy" id="2747483"/>
    <lineage>
        <taxon>Eukaryota</taxon>
        <taxon>Metazoa</taxon>
        <taxon>Ecdysozoa</taxon>
        <taxon>Arthropoda</taxon>
        <taxon>Chelicerata</taxon>
        <taxon>Arachnida</taxon>
        <taxon>Araneae</taxon>
        <taxon>Araneomorphae</taxon>
        <taxon>Entelegynae</taxon>
        <taxon>Araneoidea</taxon>
        <taxon>Nephilidae</taxon>
        <taxon>Trichonephila</taxon>
        <taxon>Trichonephila inaurata</taxon>
    </lineage>
</organism>
<feature type="compositionally biased region" description="Polar residues" evidence="1">
    <location>
        <begin position="91"/>
        <end position="101"/>
    </location>
</feature>
<feature type="compositionally biased region" description="Polar residues" evidence="1">
    <location>
        <begin position="272"/>
        <end position="281"/>
    </location>
</feature>